<evidence type="ECO:0000313" key="5">
    <source>
        <dbReference type="Proteomes" id="UP000306192"/>
    </source>
</evidence>
<feature type="compositionally biased region" description="Polar residues" evidence="2">
    <location>
        <begin position="144"/>
        <end position="153"/>
    </location>
</feature>
<feature type="region of interest" description="Disordered" evidence="2">
    <location>
        <begin position="39"/>
        <end position="93"/>
    </location>
</feature>
<name>A0A4T2BSZ4_9MICO</name>
<evidence type="ECO:0000259" key="3">
    <source>
        <dbReference type="PROSITE" id="PS51109"/>
    </source>
</evidence>
<dbReference type="Gene3D" id="2.20.230.10">
    <property type="entry name" value="Resuscitation-promoting factor rpfb"/>
    <property type="match status" value="1"/>
</dbReference>
<feature type="compositionally biased region" description="Polar residues" evidence="2">
    <location>
        <begin position="118"/>
        <end position="129"/>
    </location>
</feature>
<comment type="caution">
    <text evidence="4">The sequence shown here is derived from an EMBL/GenBank/DDBJ whole genome shotgun (WGS) entry which is preliminary data.</text>
</comment>
<gene>
    <name evidence="4" type="ORF">D4765_14635</name>
</gene>
<organism evidence="4 5">
    <name type="scientific">Subtercola vilae</name>
    <dbReference type="NCBI Taxonomy" id="2056433"/>
    <lineage>
        <taxon>Bacteria</taxon>
        <taxon>Bacillati</taxon>
        <taxon>Actinomycetota</taxon>
        <taxon>Actinomycetes</taxon>
        <taxon>Micrococcales</taxon>
        <taxon>Microbacteriaceae</taxon>
        <taxon>Subtercola</taxon>
    </lineage>
</organism>
<dbReference type="InterPro" id="IPR011098">
    <property type="entry name" value="G5_dom"/>
</dbReference>
<dbReference type="PROSITE" id="PS51109">
    <property type="entry name" value="G5"/>
    <property type="match status" value="1"/>
</dbReference>
<feature type="compositionally biased region" description="Low complexity" evidence="2">
    <location>
        <begin position="56"/>
        <end position="93"/>
    </location>
</feature>
<evidence type="ECO:0000313" key="4">
    <source>
        <dbReference type="EMBL" id="TIH33561.1"/>
    </source>
</evidence>
<accession>A0A4T2BSZ4</accession>
<keyword evidence="1" id="KW-0732">Signal</keyword>
<dbReference type="SMART" id="SM01208">
    <property type="entry name" value="G5"/>
    <property type="match status" value="1"/>
</dbReference>
<feature type="compositionally biased region" description="Polar residues" evidence="2">
    <location>
        <begin position="39"/>
        <end position="51"/>
    </location>
</feature>
<feature type="region of interest" description="Disordered" evidence="2">
    <location>
        <begin position="106"/>
        <end position="132"/>
    </location>
</feature>
<reference evidence="4 5" key="1">
    <citation type="journal article" date="2019" name="Microorganisms">
        <title>Systematic Affiliation and Genome Analysis of Subtercola vilae DB165(T) with Particular Emphasis on Cold Adaptation of an Isolate from a High-Altitude Cold Volcano Lake.</title>
        <authorList>
            <person name="Villalobos A.S."/>
            <person name="Wiese J."/>
            <person name="Imhoff J.F."/>
            <person name="Dorador C."/>
            <person name="Keller A."/>
            <person name="Hentschel U."/>
        </authorList>
    </citation>
    <scope>NUCLEOTIDE SEQUENCE [LARGE SCALE GENOMIC DNA]</scope>
    <source>
        <strain evidence="4 5">DB165</strain>
    </source>
</reference>
<dbReference type="AlphaFoldDB" id="A0A4T2BSZ4"/>
<dbReference type="EMBL" id="QYRT01000034">
    <property type="protein sequence ID" value="TIH33561.1"/>
    <property type="molecule type" value="Genomic_DNA"/>
</dbReference>
<proteinExistence type="predicted"/>
<dbReference type="Proteomes" id="UP000306192">
    <property type="component" value="Unassembled WGS sequence"/>
</dbReference>
<feature type="region of interest" description="Disordered" evidence="2">
    <location>
        <begin position="144"/>
        <end position="189"/>
    </location>
</feature>
<protein>
    <recommendedName>
        <fullName evidence="3">G5 domain-containing protein</fullName>
    </recommendedName>
</protein>
<dbReference type="Pfam" id="PF07501">
    <property type="entry name" value="G5"/>
    <property type="match status" value="1"/>
</dbReference>
<evidence type="ECO:0000256" key="1">
    <source>
        <dbReference type="ARBA" id="ARBA00022729"/>
    </source>
</evidence>
<evidence type="ECO:0000256" key="2">
    <source>
        <dbReference type="SAM" id="MobiDB-lite"/>
    </source>
</evidence>
<feature type="domain" description="G5" evidence="3">
    <location>
        <begin position="87"/>
        <end position="167"/>
    </location>
</feature>
<sequence>MPVGARLFIGALIAGGAVLLLTTTAVVVAVSVGVSQASHPSLTSADASVTTPAGGPSDASAPDARAGAPASPSAAALQTPTPAPTHTPVVTHSTVTVKTTIPFAKTTVDDPSRDAGSSAITRAGQNGESAATYDVTMTDGVETSRAQVGSAVTTPPIDETTSKGTRQPTPAAAPEPAPAAPAALAPAADTSGCDPNYDHACVPIASDVDCAGGSGNGPAYVKGPVHVIGTDIYKLDGNGDGWGCE</sequence>
<dbReference type="OrthoDB" id="6048299at2"/>
<keyword evidence="5" id="KW-1185">Reference proteome</keyword>